<dbReference type="InterPro" id="IPR004291">
    <property type="entry name" value="Transposase_IS66_central"/>
</dbReference>
<dbReference type="EMBL" id="JBHSEF010000023">
    <property type="protein sequence ID" value="MFC4355668.1"/>
    <property type="molecule type" value="Genomic_DNA"/>
</dbReference>
<evidence type="ECO:0000259" key="2">
    <source>
        <dbReference type="Pfam" id="PF13817"/>
    </source>
</evidence>
<accession>A0ABV8UYQ0</accession>
<dbReference type="InterPro" id="IPR052344">
    <property type="entry name" value="Transposase-related"/>
</dbReference>
<feature type="non-terminal residue" evidence="3">
    <location>
        <position position="1"/>
    </location>
</feature>
<feature type="domain" description="Transposase IS66 central" evidence="1">
    <location>
        <begin position="2"/>
        <end position="96"/>
    </location>
</feature>
<dbReference type="Pfam" id="PF03050">
    <property type="entry name" value="DDE_Tnp_IS66"/>
    <property type="match status" value="1"/>
</dbReference>
<gene>
    <name evidence="3" type="ORF">ACFO0S_11455</name>
</gene>
<dbReference type="Proteomes" id="UP001595733">
    <property type="component" value="Unassembled WGS sequence"/>
</dbReference>
<dbReference type="PANTHER" id="PTHR33678">
    <property type="entry name" value="BLL1576 PROTEIN"/>
    <property type="match status" value="1"/>
</dbReference>
<dbReference type="RefSeq" id="WP_378142209.1">
    <property type="nucleotide sequence ID" value="NZ_JBHSEF010000023.1"/>
</dbReference>
<protein>
    <submittedName>
        <fullName evidence="3">Transposase</fullName>
    </submittedName>
</protein>
<evidence type="ECO:0000313" key="3">
    <source>
        <dbReference type="EMBL" id="MFC4355668.1"/>
    </source>
</evidence>
<comment type="caution">
    <text evidence="3">The sequence shown here is derived from an EMBL/GenBank/DDBJ whole genome shotgun (WGS) entry which is preliminary data.</text>
</comment>
<dbReference type="InterPro" id="IPR039552">
    <property type="entry name" value="IS66_C"/>
</dbReference>
<dbReference type="PANTHER" id="PTHR33678:SF1">
    <property type="entry name" value="BLL1576 PROTEIN"/>
    <property type="match status" value="1"/>
</dbReference>
<sequence length="157" mass="18081">KIKDKPPEERLKIRKNDSQPVLDAFLAWLEDQQDIVAPKTATGIAISYTLKQWPKLTTFMKDGRIEIDNNRAERSIKPFVIGRKNWLFAASTRGATSSAIAYSLIETAKENGLNPFFYLQLLFEELPQRDLEKLGSFEDLMPWSKNLPMNCYIQSKK</sequence>
<dbReference type="Pfam" id="PF13817">
    <property type="entry name" value="DDE_Tnp_IS66_C"/>
    <property type="match status" value="1"/>
</dbReference>
<feature type="domain" description="Transposase IS66 C-terminal" evidence="2">
    <location>
        <begin position="103"/>
        <end position="143"/>
    </location>
</feature>
<evidence type="ECO:0000313" key="4">
    <source>
        <dbReference type="Proteomes" id="UP001595733"/>
    </source>
</evidence>
<organism evidence="3 4">
    <name type="scientific">Chryseomicrobium palamuruense</name>
    <dbReference type="NCBI Taxonomy" id="682973"/>
    <lineage>
        <taxon>Bacteria</taxon>
        <taxon>Bacillati</taxon>
        <taxon>Bacillota</taxon>
        <taxon>Bacilli</taxon>
        <taxon>Bacillales</taxon>
        <taxon>Caryophanaceae</taxon>
        <taxon>Chryseomicrobium</taxon>
    </lineage>
</organism>
<proteinExistence type="predicted"/>
<evidence type="ECO:0000259" key="1">
    <source>
        <dbReference type="Pfam" id="PF03050"/>
    </source>
</evidence>
<reference evidence="4" key="1">
    <citation type="journal article" date="2019" name="Int. J. Syst. Evol. Microbiol.">
        <title>The Global Catalogue of Microorganisms (GCM) 10K type strain sequencing project: providing services to taxonomists for standard genome sequencing and annotation.</title>
        <authorList>
            <consortium name="The Broad Institute Genomics Platform"/>
            <consortium name="The Broad Institute Genome Sequencing Center for Infectious Disease"/>
            <person name="Wu L."/>
            <person name="Ma J."/>
        </authorList>
    </citation>
    <scope>NUCLEOTIDE SEQUENCE [LARGE SCALE GENOMIC DNA]</scope>
    <source>
        <strain evidence="4">CCUG 50353</strain>
    </source>
</reference>
<keyword evidence="4" id="KW-1185">Reference proteome</keyword>
<name>A0ABV8UYQ0_9BACL</name>